<organism evidence="2 3">
    <name type="scientific">Burkholderia territorii</name>
    <dbReference type="NCBI Taxonomy" id="1503055"/>
    <lineage>
        <taxon>Bacteria</taxon>
        <taxon>Pseudomonadati</taxon>
        <taxon>Pseudomonadota</taxon>
        <taxon>Betaproteobacteria</taxon>
        <taxon>Burkholderiales</taxon>
        <taxon>Burkholderiaceae</taxon>
        <taxon>Burkholderia</taxon>
        <taxon>Burkholderia cepacia complex</taxon>
    </lineage>
</organism>
<evidence type="ECO:0000259" key="1">
    <source>
        <dbReference type="Pfam" id="PF13271"/>
    </source>
</evidence>
<dbReference type="InterPro" id="IPR025139">
    <property type="entry name" value="DUF4062"/>
</dbReference>
<accession>A0A108EB13</accession>
<dbReference type="Proteomes" id="UP000068016">
    <property type="component" value="Unassembled WGS sequence"/>
</dbReference>
<dbReference type="EMBL" id="LPLZ01000069">
    <property type="protein sequence ID" value="KWN07970.1"/>
    <property type="molecule type" value="Genomic_DNA"/>
</dbReference>
<reference evidence="2 3" key="1">
    <citation type="submission" date="2015-11" db="EMBL/GenBank/DDBJ databases">
        <title>Expanding the genomic diversity of Burkholderia species for the development of highly accurate diagnostics.</title>
        <authorList>
            <person name="Sahl J."/>
            <person name="Keim P."/>
            <person name="Wagner D."/>
        </authorList>
    </citation>
    <scope>NUCLEOTIDE SEQUENCE [LARGE SCALE GENOMIC DNA]</scope>
    <source>
        <strain evidence="2 3">MSMB793WGS</strain>
    </source>
</reference>
<comment type="caution">
    <text evidence="2">The sequence shown here is derived from an EMBL/GenBank/DDBJ whole genome shotgun (WGS) entry which is preliminary data.</text>
</comment>
<name>A0A108EB13_9BURK</name>
<proteinExistence type="predicted"/>
<dbReference type="AlphaFoldDB" id="A0A108EB13"/>
<sequence>MNKKYQIFISSTFLDMKAERQAAVEAILDAGHIPAGMELFAATDKEQIEVIKGWIDSSDIFMLILGGRYGSIEPDSGKSYIHLEYEHAISTGKPFFALYLTDKALNDKVRDIGIDATEQGDTKALNEFRKLVKSKLCSEIEDVKDIKINVPKSIRHLAETRKLEGWVRASDAPDISPLLVQLKALQDENAALKEAASDVGAVKRDFEWTTEGSVSKEDLQAPLQLEFSGRQSGSIQPIRSVWTGTYLQMFILLATKMIEEPRETEMHAYLNRVVVEQVALHNIYRLSVAERDYQDMKMRFVALRLITLAKINGELRWMLTEDGKALMMQHHAGKHGA</sequence>
<dbReference type="RefSeq" id="WP_060348330.1">
    <property type="nucleotide sequence ID" value="NZ_LPLZ01000069.1"/>
</dbReference>
<gene>
    <name evidence="2" type="ORF">WT83_24800</name>
</gene>
<evidence type="ECO:0000313" key="3">
    <source>
        <dbReference type="Proteomes" id="UP000068016"/>
    </source>
</evidence>
<evidence type="ECO:0000313" key="2">
    <source>
        <dbReference type="EMBL" id="KWN07970.1"/>
    </source>
</evidence>
<protein>
    <recommendedName>
        <fullName evidence="1">DUF4062 domain-containing protein</fullName>
    </recommendedName>
</protein>
<feature type="domain" description="DUF4062" evidence="1">
    <location>
        <begin position="6"/>
        <end position="88"/>
    </location>
</feature>
<dbReference type="Pfam" id="PF13271">
    <property type="entry name" value="DUF4062"/>
    <property type="match status" value="1"/>
</dbReference>